<dbReference type="InterPro" id="IPR034197">
    <property type="entry name" value="Peptidases_S8_3"/>
</dbReference>
<feature type="active site" description="Charge relay system" evidence="6 7">
    <location>
        <position position="68"/>
    </location>
</feature>
<keyword evidence="11" id="KW-1185">Reference proteome</keyword>
<evidence type="ECO:0000256" key="5">
    <source>
        <dbReference type="ARBA" id="ARBA00022825"/>
    </source>
</evidence>
<evidence type="ECO:0000256" key="1">
    <source>
        <dbReference type="ARBA" id="ARBA00011073"/>
    </source>
</evidence>
<keyword evidence="2 7" id="KW-0645">Protease</keyword>
<name>A0AAD5CJA0_AMBAR</name>
<dbReference type="Pfam" id="PF00082">
    <property type="entry name" value="Peptidase_S8"/>
    <property type="match status" value="2"/>
</dbReference>
<dbReference type="GO" id="GO:0004252">
    <property type="term" value="F:serine-type endopeptidase activity"/>
    <property type="evidence" value="ECO:0007669"/>
    <property type="project" value="UniProtKB-UniRule"/>
</dbReference>
<comment type="similarity">
    <text evidence="1 7">Belongs to the peptidase S8 family.</text>
</comment>
<evidence type="ECO:0000256" key="4">
    <source>
        <dbReference type="ARBA" id="ARBA00022801"/>
    </source>
</evidence>
<reference evidence="10" key="1">
    <citation type="submission" date="2022-06" db="EMBL/GenBank/DDBJ databases">
        <title>Uncovering the hologenomic basis of an extraordinary plant invasion.</title>
        <authorList>
            <person name="Bieker V.C."/>
            <person name="Martin M.D."/>
            <person name="Gilbert T."/>
            <person name="Hodgins K."/>
            <person name="Battlay P."/>
            <person name="Petersen B."/>
            <person name="Wilson J."/>
        </authorList>
    </citation>
    <scope>NUCLEOTIDE SEQUENCE</scope>
    <source>
        <strain evidence="10">AA19_3_7</strain>
        <tissue evidence="10">Leaf</tissue>
    </source>
</reference>
<feature type="active site" description="Charge relay system" evidence="6 7">
    <location>
        <position position="127"/>
    </location>
</feature>
<dbReference type="PANTHER" id="PTHR10795">
    <property type="entry name" value="PROPROTEIN CONVERTASE SUBTILISIN/KEXIN"/>
    <property type="match status" value="1"/>
</dbReference>
<proteinExistence type="inferred from homology"/>
<accession>A0AAD5CJA0</accession>
<dbReference type="Pfam" id="PF17766">
    <property type="entry name" value="fn3_6"/>
    <property type="match status" value="1"/>
</dbReference>
<dbReference type="InterPro" id="IPR036852">
    <property type="entry name" value="Peptidase_S8/S53_dom_sf"/>
</dbReference>
<keyword evidence="4 7" id="KW-0378">Hydrolase</keyword>
<dbReference type="PROSITE" id="PS51892">
    <property type="entry name" value="SUBTILASE"/>
    <property type="match status" value="1"/>
</dbReference>
<feature type="active site" description="Charge relay system" evidence="6 7">
    <location>
        <position position="393"/>
    </location>
</feature>
<dbReference type="EMBL" id="JAMZMK010007941">
    <property type="protein sequence ID" value="KAI7742642.1"/>
    <property type="molecule type" value="Genomic_DNA"/>
</dbReference>
<dbReference type="Gene3D" id="2.60.40.2310">
    <property type="match status" value="1"/>
</dbReference>
<dbReference type="CDD" id="cd02120">
    <property type="entry name" value="PA_subtilisin_like"/>
    <property type="match status" value="1"/>
</dbReference>
<dbReference type="Proteomes" id="UP001206925">
    <property type="component" value="Unassembled WGS sequence"/>
</dbReference>
<evidence type="ECO:0000256" key="7">
    <source>
        <dbReference type="PROSITE-ProRule" id="PRU01240"/>
    </source>
</evidence>
<evidence type="ECO:0000259" key="8">
    <source>
        <dbReference type="Pfam" id="PF00082"/>
    </source>
</evidence>
<evidence type="ECO:0000313" key="11">
    <source>
        <dbReference type="Proteomes" id="UP001206925"/>
    </source>
</evidence>
<evidence type="ECO:0000256" key="6">
    <source>
        <dbReference type="PIRSR" id="PIRSR615500-1"/>
    </source>
</evidence>
<dbReference type="PROSITE" id="PS00138">
    <property type="entry name" value="SUBTILASE_SER"/>
    <property type="match status" value="1"/>
</dbReference>
<dbReference type="InterPro" id="IPR045051">
    <property type="entry name" value="SBT"/>
</dbReference>
<gene>
    <name evidence="10" type="ORF">M8C21_025530</name>
</gene>
<dbReference type="InterPro" id="IPR023828">
    <property type="entry name" value="Peptidase_S8_Ser-AS"/>
</dbReference>
<dbReference type="CDD" id="cd04852">
    <property type="entry name" value="Peptidases_S8_3"/>
    <property type="match status" value="1"/>
</dbReference>
<evidence type="ECO:0000256" key="2">
    <source>
        <dbReference type="ARBA" id="ARBA00022670"/>
    </source>
</evidence>
<feature type="domain" description="Peptidase S8/S53" evidence="8">
    <location>
        <begin position="383"/>
        <end position="442"/>
    </location>
</feature>
<dbReference type="InterPro" id="IPR015500">
    <property type="entry name" value="Peptidase_S8_subtilisin-rel"/>
</dbReference>
<dbReference type="InterPro" id="IPR041469">
    <property type="entry name" value="Subtilisin-like_FN3"/>
</dbReference>
<feature type="domain" description="Peptidase S8/S53" evidence="8">
    <location>
        <begin position="60"/>
        <end position="253"/>
    </location>
</feature>
<keyword evidence="5 7" id="KW-0720">Serine protease</keyword>
<dbReference type="PRINTS" id="PR00723">
    <property type="entry name" value="SUBTILISIN"/>
</dbReference>
<evidence type="ECO:0000256" key="3">
    <source>
        <dbReference type="ARBA" id="ARBA00022729"/>
    </source>
</evidence>
<sequence>MTCNQINPYLTRNIKINPTKCGIVGVISVFPCQKSQVQTTRSWDFMGLSQSIERRPAVESDIIVGVIDTGIWPESESFNDEGFGPIPAKWKGVCNGGKDFVCNRKIIGERTFSIQSRDLSTRDESGHGTHVASIISGSEVRDASYYGIAEGIARGGVPSARIAAYKVCSLDCYDTDILTAFDHAIADGVDLISISIAFQEARELTFDPIAIGAFHAMERGILTVNAAGNEGPYLYSIKSYAPWILTVAAGDTNRRIIDKVLLGKDAVIVGNAINAFPSSDESLSLVYGNEVTNNCTETEARNCLPKCLESSLVEKKVILCDQNKYIKAVKTYGALGCIVPCSISDNFSAVMPFPVVALTPGVEILAAFSPIAPPSGHPWDMSSARFSILSGTSMACPHVTAAAIFVKSFHPEWSPSAIKSALMTTAWELSGSLHPEAEFAFGSGHIDPLKATNPGLVYETSFQEYLRIWCNISQTVVSAIPTNASCPMTLTPKELNYPSMAVHLDMKNTFTVSFHRTVTNVGHSNSTYVASIEGDHSNMHISVKPNTLHFTALNEKMNFVVTIRGRRMKPFKIKRMSLLWTDGIHRVRSPIVFYTTGTSGGERTLVPSRFHMTFVILMIVILVY</sequence>
<keyword evidence="3" id="KW-0732">Signal</keyword>
<dbReference type="InterPro" id="IPR000209">
    <property type="entry name" value="Peptidase_S8/S53_dom"/>
</dbReference>
<protein>
    <submittedName>
        <fullName evidence="10">Uncharacterized protein</fullName>
    </submittedName>
</protein>
<dbReference type="GO" id="GO:0006508">
    <property type="term" value="P:proteolysis"/>
    <property type="evidence" value="ECO:0007669"/>
    <property type="project" value="UniProtKB-KW"/>
</dbReference>
<evidence type="ECO:0000259" key="9">
    <source>
        <dbReference type="Pfam" id="PF17766"/>
    </source>
</evidence>
<dbReference type="Gene3D" id="3.40.50.200">
    <property type="entry name" value="Peptidase S8/S53 domain"/>
    <property type="match status" value="1"/>
</dbReference>
<dbReference type="AlphaFoldDB" id="A0AAD5CJA0"/>
<feature type="domain" description="Subtilisin-like protease fibronectin type-III" evidence="9">
    <location>
        <begin position="494"/>
        <end position="592"/>
    </location>
</feature>
<organism evidence="10 11">
    <name type="scientific">Ambrosia artemisiifolia</name>
    <name type="common">Common ragweed</name>
    <dbReference type="NCBI Taxonomy" id="4212"/>
    <lineage>
        <taxon>Eukaryota</taxon>
        <taxon>Viridiplantae</taxon>
        <taxon>Streptophyta</taxon>
        <taxon>Embryophyta</taxon>
        <taxon>Tracheophyta</taxon>
        <taxon>Spermatophyta</taxon>
        <taxon>Magnoliopsida</taxon>
        <taxon>eudicotyledons</taxon>
        <taxon>Gunneridae</taxon>
        <taxon>Pentapetalae</taxon>
        <taxon>asterids</taxon>
        <taxon>campanulids</taxon>
        <taxon>Asterales</taxon>
        <taxon>Asteraceae</taxon>
        <taxon>Asteroideae</taxon>
        <taxon>Heliantheae alliance</taxon>
        <taxon>Heliantheae</taxon>
        <taxon>Ambrosia</taxon>
    </lineage>
</organism>
<dbReference type="PROSITE" id="PS00137">
    <property type="entry name" value="SUBTILASE_HIS"/>
    <property type="match status" value="1"/>
</dbReference>
<dbReference type="SUPFAM" id="SSF52743">
    <property type="entry name" value="Subtilisin-like"/>
    <property type="match status" value="1"/>
</dbReference>
<dbReference type="InterPro" id="IPR022398">
    <property type="entry name" value="Peptidase_S8_His-AS"/>
</dbReference>
<comment type="caution">
    <text evidence="10">The sequence shown here is derived from an EMBL/GenBank/DDBJ whole genome shotgun (WGS) entry which is preliminary data.</text>
</comment>
<evidence type="ECO:0000313" key="10">
    <source>
        <dbReference type="EMBL" id="KAI7742642.1"/>
    </source>
</evidence>